<sequence>MKNIHILILLIGLCPLIAFGQESFSGKILSAADSTALPSNIELTGAGGLAFKTHTDAKGMFLLRLPAGTYRFVATAVGFKTYAVTVTVPLTRAFVVSLQPADNQLNEVTVSTGYQLLDRTRATGSFDKLDKARLDQQVGKNILDRLEAIGNGLTFDRTTSASGKFSIRGTSTIRGPRDPLVVVDDFPYAGDLANINPEDVESITVLKDAAAASIWGTRAGNGVIVITTKRGKKNTPLAVNFSGSIGFAQKPNLRYEQRISSADALDVEQFLFGKGYYTSQINSSQKPALTPFVELLILNAAGKLSTADLEQAKAGFAAHDVYDDFESYVYKTGVNQQYALSLSGGSEKHAWLISSGYNHNVDNLDGLNARQNLRLSNNFTLLRYLNLNTVFSYTGGKVTAGRPGIGGITSTTSLYPYAAFADADGTPLPITKNYRAAYLASPAVAQLLDWSYYPLLDDQYTDNVTRLTDLMAGFDLGYKLPLGFKLSLKYNIEEQRTNREVLQGLGSYYTRNLINSYAQVGTGGAVTYPIPIGAILDRNEGRLRSEQYRAQLDYNRVWAVHRIDALVGVEWRKAQSTGVSGRMYGVDTDKLNTGSVDYTRTFPNSVTGSAAYIPDGNGLSQTANNYFSQFVNLAYTFKDAYTLSASARADASNLFGVATNNKWKPLWSVGLGWDMVKMPFFKVGFVDQLKLRSTLGFSGNADPSMSGVNTIRYQVNSPYTQTPYAIFDKYANPELRWETVRMLNVGLDFSMFKARLSGSVEYYQKHASDLFGIYPIDYTTGVGTTVLRNVAEIKGNGLDLQLNGRILQGSFTWGSTLNLSVYKDKVARYYLPSVQGSNFLQANATVSGVEGLPVYSIFSYRWAGLDGATGEPMGFLNGQPSKAYSSIISGTKLTDLVFHGPALPRYFGNMVNDFGCKGFTLSVALSFKFGYYFRRKGIDYTNLFANGSGHADFG</sequence>
<evidence type="ECO:0000256" key="3">
    <source>
        <dbReference type="ARBA" id="ARBA00022452"/>
    </source>
</evidence>
<keyword evidence="2 8" id="KW-0813">Transport</keyword>
<keyword evidence="4 8" id="KW-0812">Transmembrane</keyword>
<dbReference type="SUPFAM" id="SSF49464">
    <property type="entry name" value="Carboxypeptidase regulatory domain-like"/>
    <property type="match status" value="1"/>
</dbReference>
<protein>
    <submittedName>
        <fullName evidence="12">TonB-linked outer membrane protein, SusC/RagA family</fullName>
    </submittedName>
</protein>
<evidence type="ECO:0000256" key="2">
    <source>
        <dbReference type="ARBA" id="ARBA00022448"/>
    </source>
</evidence>
<dbReference type="Gene3D" id="2.170.130.10">
    <property type="entry name" value="TonB-dependent receptor, plug domain"/>
    <property type="match status" value="1"/>
</dbReference>
<reference evidence="13" key="1">
    <citation type="submission" date="2016-10" db="EMBL/GenBank/DDBJ databases">
        <authorList>
            <person name="Varghese N."/>
            <person name="Submissions S."/>
        </authorList>
    </citation>
    <scope>NUCLEOTIDE SEQUENCE [LARGE SCALE GENOMIC DNA]</scope>
    <source>
        <strain evidence="13">DSM 18130</strain>
    </source>
</reference>
<dbReference type="InterPro" id="IPR039426">
    <property type="entry name" value="TonB-dep_rcpt-like"/>
</dbReference>
<keyword evidence="13" id="KW-1185">Reference proteome</keyword>
<dbReference type="Gene3D" id="2.40.170.20">
    <property type="entry name" value="TonB-dependent receptor, beta-barrel domain"/>
    <property type="match status" value="1"/>
</dbReference>
<feature type="non-terminal residue" evidence="12">
    <location>
        <position position="954"/>
    </location>
</feature>
<dbReference type="NCBIfam" id="TIGR04057">
    <property type="entry name" value="SusC_RagA_signa"/>
    <property type="match status" value="1"/>
</dbReference>
<feature type="domain" description="TonB-dependent receptor-like beta-barrel" evidence="10">
    <location>
        <begin position="417"/>
        <end position="827"/>
    </location>
</feature>
<organism evidence="12 13">
    <name type="scientific">Pedobacter suwonensis</name>
    <dbReference type="NCBI Taxonomy" id="332999"/>
    <lineage>
        <taxon>Bacteria</taxon>
        <taxon>Pseudomonadati</taxon>
        <taxon>Bacteroidota</taxon>
        <taxon>Sphingobacteriia</taxon>
        <taxon>Sphingobacteriales</taxon>
        <taxon>Sphingobacteriaceae</taxon>
        <taxon>Pedobacter</taxon>
    </lineage>
</organism>
<evidence type="ECO:0000256" key="9">
    <source>
        <dbReference type="RuleBase" id="RU003357"/>
    </source>
</evidence>
<dbReference type="RefSeq" id="WP_090983820.1">
    <property type="nucleotide sequence ID" value="NZ_FOJM01000009.1"/>
</dbReference>
<evidence type="ECO:0000256" key="7">
    <source>
        <dbReference type="ARBA" id="ARBA00023237"/>
    </source>
</evidence>
<dbReference type="SUPFAM" id="SSF56935">
    <property type="entry name" value="Porins"/>
    <property type="match status" value="1"/>
</dbReference>
<dbReference type="NCBIfam" id="TIGR04056">
    <property type="entry name" value="OMP_RagA_SusC"/>
    <property type="match status" value="1"/>
</dbReference>
<feature type="domain" description="TonB-dependent receptor plug" evidence="11">
    <location>
        <begin position="121"/>
        <end position="223"/>
    </location>
</feature>
<keyword evidence="6 8" id="KW-0472">Membrane</keyword>
<dbReference type="Pfam" id="PF00593">
    <property type="entry name" value="TonB_dep_Rec_b-barrel"/>
    <property type="match status" value="1"/>
</dbReference>
<dbReference type="OrthoDB" id="9768177at2"/>
<dbReference type="AlphaFoldDB" id="A0A1I0TEG1"/>
<dbReference type="PROSITE" id="PS52016">
    <property type="entry name" value="TONB_DEPENDENT_REC_3"/>
    <property type="match status" value="1"/>
</dbReference>
<keyword evidence="7 8" id="KW-0998">Cell outer membrane</keyword>
<evidence type="ECO:0000256" key="4">
    <source>
        <dbReference type="ARBA" id="ARBA00022692"/>
    </source>
</evidence>
<dbReference type="Gene3D" id="2.60.40.1120">
    <property type="entry name" value="Carboxypeptidase-like, regulatory domain"/>
    <property type="match status" value="1"/>
</dbReference>
<evidence type="ECO:0000259" key="10">
    <source>
        <dbReference type="Pfam" id="PF00593"/>
    </source>
</evidence>
<evidence type="ECO:0000256" key="8">
    <source>
        <dbReference type="PROSITE-ProRule" id="PRU01360"/>
    </source>
</evidence>
<dbReference type="STRING" id="332999.SAMN04488511_1091"/>
<dbReference type="Pfam" id="PF13715">
    <property type="entry name" value="CarbopepD_reg_2"/>
    <property type="match status" value="1"/>
</dbReference>
<comment type="subcellular location">
    <subcellularLocation>
        <location evidence="1 8">Cell outer membrane</location>
        <topology evidence="1 8">Multi-pass membrane protein</topology>
    </subcellularLocation>
</comment>
<accession>A0A1I0TEG1</accession>
<evidence type="ECO:0000256" key="6">
    <source>
        <dbReference type="ARBA" id="ARBA00023136"/>
    </source>
</evidence>
<evidence type="ECO:0000256" key="5">
    <source>
        <dbReference type="ARBA" id="ARBA00023077"/>
    </source>
</evidence>
<dbReference type="InterPro" id="IPR023996">
    <property type="entry name" value="TonB-dep_OMP_SusC/RagA"/>
</dbReference>
<comment type="similarity">
    <text evidence="8 9">Belongs to the TonB-dependent receptor family.</text>
</comment>
<dbReference type="Pfam" id="PF07715">
    <property type="entry name" value="Plug"/>
    <property type="match status" value="1"/>
</dbReference>
<dbReference type="InterPro" id="IPR023997">
    <property type="entry name" value="TonB-dep_OMP_SusC/RagA_CS"/>
</dbReference>
<dbReference type="InterPro" id="IPR008969">
    <property type="entry name" value="CarboxyPept-like_regulatory"/>
</dbReference>
<keyword evidence="3 8" id="KW-1134">Transmembrane beta strand</keyword>
<proteinExistence type="inferred from homology"/>
<dbReference type="GO" id="GO:0009279">
    <property type="term" value="C:cell outer membrane"/>
    <property type="evidence" value="ECO:0007669"/>
    <property type="project" value="UniProtKB-SubCell"/>
</dbReference>
<evidence type="ECO:0000313" key="13">
    <source>
        <dbReference type="Proteomes" id="UP000198836"/>
    </source>
</evidence>
<keyword evidence="5 9" id="KW-0798">TonB box</keyword>
<evidence type="ECO:0000256" key="1">
    <source>
        <dbReference type="ARBA" id="ARBA00004571"/>
    </source>
</evidence>
<gene>
    <name evidence="12" type="ORF">SAMN04488511_1091</name>
</gene>
<dbReference type="InterPro" id="IPR000531">
    <property type="entry name" value="Beta-barrel_TonB"/>
</dbReference>
<evidence type="ECO:0000313" key="12">
    <source>
        <dbReference type="EMBL" id="SFA50162.1"/>
    </source>
</evidence>
<name>A0A1I0TEG1_9SPHI</name>
<dbReference type="InterPro" id="IPR036942">
    <property type="entry name" value="Beta-barrel_TonB_sf"/>
</dbReference>
<evidence type="ECO:0000259" key="11">
    <source>
        <dbReference type="Pfam" id="PF07715"/>
    </source>
</evidence>
<dbReference type="Proteomes" id="UP000198836">
    <property type="component" value="Unassembled WGS sequence"/>
</dbReference>
<dbReference type="EMBL" id="FOJM01000009">
    <property type="protein sequence ID" value="SFA50162.1"/>
    <property type="molecule type" value="Genomic_DNA"/>
</dbReference>
<dbReference type="InterPro" id="IPR037066">
    <property type="entry name" value="Plug_dom_sf"/>
</dbReference>
<dbReference type="InterPro" id="IPR012910">
    <property type="entry name" value="Plug_dom"/>
</dbReference>